<dbReference type="InterPro" id="IPR002347">
    <property type="entry name" value="SDR_fam"/>
</dbReference>
<sequence>MEGENIIITGANRGIGKELVKVFAEAGANIWACMRKENEDFISWKSELEQIHNVWIKTVCFDITDSESFDIGIKSILDENIKIDVLINNAGISTVKLLNKSKLEEVKALFNVNYFSMLNMIQKISKKMVRQKSGVIINMGSIAGIEPQPGKIAYGSSKAAVLFMTQCLAKELGPLGIRVNAIAPGPIETEMIQQYNTEQLKQLSVESSLRRLGKTEEIAQVALFLASERASYINGAIIKVDGGR</sequence>
<dbReference type="Gene3D" id="3.40.50.720">
    <property type="entry name" value="NAD(P)-binding Rossmann-like Domain"/>
    <property type="match status" value="1"/>
</dbReference>
<dbReference type="CDD" id="cd05233">
    <property type="entry name" value="SDR_c"/>
    <property type="match status" value="1"/>
</dbReference>
<evidence type="ECO:0000313" key="4">
    <source>
        <dbReference type="Proteomes" id="UP000482653"/>
    </source>
</evidence>
<dbReference type="AlphaFoldDB" id="A0A412RIN4"/>
<gene>
    <name evidence="3" type="ORF">F2Y87_26035</name>
</gene>
<evidence type="ECO:0000256" key="1">
    <source>
        <dbReference type="ARBA" id="ARBA00006484"/>
    </source>
</evidence>
<accession>A0A412RIN4</accession>
<name>A0A412RIN4_9BACE</name>
<reference evidence="3 4" key="1">
    <citation type="journal article" date="2019" name="Nat. Med.">
        <title>A library of human gut bacterial isolates paired with longitudinal multiomics data enables mechanistic microbiome research.</title>
        <authorList>
            <person name="Poyet M."/>
            <person name="Groussin M."/>
            <person name="Gibbons S.M."/>
            <person name="Avila-Pacheco J."/>
            <person name="Jiang X."/>
            <person name="Kearney S.M."/>
            <person name="Perrotta A.R."/>
            <person name="Berdy B."/>
            <person name="Zhao S."/>
            <person name="Lieberman T.D."/>
            <person name="Swanson P.K."/>
            <person name="Smith M."/>
            <person name="Roesemann S."/>
            <person name="Alexander J.E."/>
            <person name="Rich S.A."/>
            <person name="Livny J."/>
            <person name="Vlamakis H."/>
            <person name="Clish C."/>
            <person name="Bullock K."/>
            <person name="Deik A."/>
            <person name="Scott J."/>
            <person name="Pierce K.A."/>
            <person name="Xavier R.J."/>
            <person name="Alm E.J."/>
        </authorList>
    </citation>
    <scope>NUCLEOTIDE SEQUENCE [LARGE SCALE GENOMIC DNA]</scope>
    <source>
        <strain evidence="3 4">BIOML-A8</strain>
    </source>
</reference>
<comment type="similarity">
    <text evidence="1">Belongs to the short-chain dehydrogenases/reductases (SDR) family.</text>
</comment>
<comment type="caution">
    <text evidence="3">The sequence shown here is derived from an EMBL/GenBank/DDBJ whole genome shotgun (WGS) entry which is preliminary data.</text>
</comment>
<dbReference type="EMBL" id="VVYX01000051">
    <property type="protein sequence ID" value="KAA5413323.1"/>
    <property type="molecule type" value="Genomic_DNA"/>
</dbReference>
<dbReference type="GO" id="GO:0016491">
    <property type="term" value="F:oxidoreductase activity"/>
    <property type="evidence" value="ECO:0007669"/>
    <property type="project" value="UniProtKB-KW"/>
</dbReference>
<dbReference type="PRINTS" id="PR00081">
    <property type="entry name" value="GDHRDH"/>
</dbReference>
<dbReference type="Proteomes" id="UP000482653">
    <property type="component" value="Unassembled WGS sequence"/>
</dbReference>
<proteinExistence type="inferred from homology"/>
<organism evidence="3 4">
    <name type="scientific">Bacteroides cellulosilyticus</name>
    <dbReference type="NCBI Taxonomy" id="246787"/>
    <lineage>
        <taxon>Bacteria</taxon>
        <taxon>Pseudomonadati</taxon>
        <taxon>Bacteroidota</taxon>
        <taxon>Bacteroidia</taxon>
        <taxon>Bacteroidales</taxon>
        <taxon>Bacteroidaceae</taxon>
        <taxon>Bacteroides</taxon>
    </lineage>
</organism>
<dbReference type="RefSeq" id="WP_118437449.1">
    <property type="nucleotide sequence ID" value="NZ_JADMQL010000016.1"/>
</dbReference>
<dbReference type="InterPro" id="IPR020904">
    <property type="entry name" value="Sc_DH/Rdtase_CS"/>
</dbReference>
<protein>
    <submittedName>
        <fullName evidence="3">SDR family oxidoreductase</fullName>
    </submittedName>
</protein>
<evidence type="ECO:0000313" key="3">
    <source>
        <dbReference type="EMBL" id="KAA5413323.1"/>
    </source>
</evidence>
<dbReference type="PANTHER" id="PTHR24321:SF8">
    <property type="entry name" value="ESTRADIOL 17-BETA-DEHYDROGENASE 8-RELATED"/>
    <property type="match status" value="1"/>
</dbReference>
<dbReference type="FunFam" id="3.40.50.720:FF:000173">
    <property type="entry name" value="3-oxoacyl-[acyl-carrier protein] reductase"/>
    <property type="match status" value="1"/>
</dbReference>
<dbReference type="PANTHER" id="PTHR24321">
    <property type="entry name" value="DEHYDROGENASES, SHORT CHAIN"/>
    <property type="match status" value="1"/>
</dbReference>
<keyword evidence="2" id="KW-0560">Oxidoreductase</keyword>
<dbReference type="PRINTS" id="PR00080">
    <property type="entry name" value="SDRFAMILY"/>
</dbReference>
<dbReference type="SUPFAM" id="SSF51735">
    <property type="entry name" value="NAD(P)-binding Rossmann-fold domains"/>
    <property type="match status" value="1"/>
</dbReference>
<dbReference type="PROSITE" id="PS00061">
    <property type="entry name" value="ADH_SHORT"/>
    <property type="match status" value="1"/>
</dbReference>
<evidence type="ECO:0000256" key="2">
    <source>
        <dbReference type="ARBA" id="ARBA00023002"/>
    </source>
</evidence>
<dbReference type="InterPro" id="IPR036291">
    <property type="entry name" value="NAD(P)-bd_dom_sf"/>
</dbReference>
<dbReference type="Pfam" id="PF13561">
    <property type="entry name" value="adh_short_C2"/>
    <property type="match status" value="1"/>
</dbReference>